<dbReference type="CDD" id="cd02440">
    <property type="entry name" value="AdoMet_MTases"/>
    <property type="match status" value="1"/>
</dbReference>
<organism evidence="4 5">
    <name type="scientific">Dermacoccus nishinomiyaensis</name>
    <dbReference type="NCBI Taxonomy" id="1274"/>
    <lineage>
        <taxon>Bacteria</taxon>
        <taxon>Bacillati</taxon>
        <taxon>Actinomycetota</taxon>
        <taxon>Actinomycetes</taxon>
        <taxon>Micrococcales</taxon>
        <taxon>Dermacoccaceae</taxon>
        <taxon>Dermacoccus</taxon>
    </lineage>
</organism>
<dbReference type="InterPro" id="IPR046977">
    <property type="entry name" value="RsmC/RlmG"/>
</dbReference>
<feature type="domain" description="Methyltransferase small" evidence="3">
    <location>
        <begin position="29"/>
        <end position="195"/>
    </location>
</feature>
<dbReference type="AlphaFoldDB" id="A0A075JGU7"/>
<protein>
    <submittedName>
        <fullName evidence="4">16S rRNA methyltransferase</fullName>
    </submittedName>
</protein>
<dbReference type="PANTHER" id="PTHR47816">
    <property type="entry name" value="RIBOSOMAL RNA SMALL SUBUNIT METHYLTRANSFERASE C"/>
    <property type="match status" value="1"/>
</dbReference>
<dbReference type="HOGENOM" id="CLU_018398_7_0_11"/>
<dbReference type="OrthoDB" id="9764961at2"/>
<dbReference type="Pfam" id="PF05175">
    <property type="entry name" value="MTS"/>
    <property type="match status" value="1"/>
</dbReference>
<keyword evidence="5" id="KW-1185">Reference proteome</keyword>
<name>A0A075JGU7_9MICO</name>
<evidence type="ECO:0000313" key="4">
    <source>
        <dbReference type="EMBL" id="AIF40522.1"/>
    </source>
</evidence>
<dbReference type="eggNOG" id="COG2813">
    <property type="taxonomic scope" value="Bacteria"/>
</dbReference>
<dbReference type="InterPro" id="IPR007848">
    <property type="entry name" value="Small_mtfrase_dom"/>
</dbReference>
<reference evidence="4 5" key="1">
    <citation type="submission" date="2014-07" db="EMBL/GenBank/DDBJ databases">
        <title>Genome Sequencing of Dermacoccus nishinomiyaensis.</title>
        <authorList>
            <person name="Hong K.W."/>
            <person name="Chan K.G."/>
        </authorList>
    </citation>
    <scope>NUCLEOTIDE SEQUENCE [LARGE SCALE GENOMIC DNA]</scope>
    <source>
        <strain evidence="4 5">M25</strain>
    </source>
</reference>
<dbReference type="GO" id="GO:0032259">
    <property type="term" value="P:methylation"/>
    <property type="evidence" value="ECO:0007669"/>
    <property type="project" value="UniProtKB-KW"/>
</dbReference>
<dbReference type="PANTHER" id="PTHR47816:SF4">
    <property type="entry name" value="RIBOSOMAL RNA SMALL SUBUNIT METHYLTRANSFERASE C"/>
    <property type="match status" value="1"/>
</dbReference>
<dbReference type="EMBL" id="CP008889">
    <property type="protein sequence ID" value="AIF40522.1"/>
    <property type="molecule type" value="Genomic_DNA"/>
</dbReference>
<dbReference type="GO" id="GO:0008757">
    <property type="term" value="F:S-adenosylmethionine-dependent methyltransferase activity"/>
    <property type="evidence" value="ECO:0007669"/>
    <property type="project" value="InterPro"/>
</dbReference>
<keyword evidence="1 4" id="KW-0489">Methyltransferase</keyword>
<evidence type="ECO:0000259" key="3">
    <source>
        <dbReference type="Pfam" id="PF05175"/>
    </source>
</evidence>
<evidence type="ECO:0000256" key="2">
    <source>
        <dbReference type="ARBA" id="ARBA00022679"/>
    </source>
</evidence>
<dbReference type="RefSeq" id="WP_038567680.1">
    <property type="nucleotide sequence ID" value="NZ_CP008889.1"/>
</dbReference>
<proteinExistence type="predicted"/>
<dbReference type="Proteomes" id="UP000027986">
    <property type="component" value="Chromosome"/>
</dbReference>
<dbReference type="KEGG" id="dni:HX89_05735"/>
<dbReference type="InterPro" id="IPR029063">
    <property type="entry name" value="SAM-dependent_MTases_sf"/>
</dbReference>
<dbReference type="SUPFAM" id="SSF53335">
    <property type="entry name" value="S-adenosyl-L-methionine-dependent methyltransferases"/>
    <property type="match status" value="1"/>
</dbReference>
<evidence type="ECO:0000313" key="5">
    <source>
        <dbReference type="Proteomes" id="UP000027986"/>
    </source>
</evidence>
<evidence type="ECO:0000256" key="1">
    <source>
        <dbReference type="ARBA" id="ARBA00022603"/>
    </source>
</evidence>
<sequence length="221" mass="23761">MNDHYFSAEPASADERRTLTLRLADRAVSMTTAPGVFCPDRLDAGTAVLLNHAPTPPPGGTFLDVGCGWGPITTTLALRSPSAQVWGVDVNRRALDLCADNVAAQGCSNVTVAQPSQVPDDVRFDLIWSNPPIRVGKKVLHELLLTWLPRLVVGGHAYLVVQRNLGSDSLQKWLAEQLGSSYAIERLTSVKGFRILAIERLDDGGPLPLPASDDVSRSSDA</sequence>
<gene>
    <name evidence="4" type="ORF">HX89_05735</name>
</gene>
<dbReference type="Gene3D" id="3.40.50.150">
    <property type="entry name" value="Vaccinia Virus protein VP39"/>
    <property type="match status" value="1"/>
</dbReference>
<dbReference type="GeneID" id="41840680"/>
<accession>A0A075JGU7</accession>
<keyword evidence="2 4" id="KW-0808">Transferase</keyword>